<dbReference type="AlphaFoldDB" id="A0A7K0EKW4"/>
<evidence type="ECO:0000313" key="2">
    <source>
        <dbReference type="Proteomes" id="UP000441754"/>
    </source>
</evidence>
<organism evidence="1 2">
    <name type="scientific">Larkinella terrae</name>
    <dbReference type="NCBI Taxonomy" id="2025311"/>
    <lineage>
        <taxon>Bacteria</taxon>
        <taxon>Pseudomonadati</taxon>
        <taxon>Bacteroidota</taxon>
        <taxon>Cytophagia</taxon>
        <taxon>Cytophagales</taxon>
        <taxon>Spirosomataceae</taxon>
        <taxon>Larkinella</taxon>
    </lineage>
</organism>
<evidence type="ECO:0000313" key="1">
    <source>
        <dbReference type="EMBL" id="MRS62098.1"/>
    </source>
</evidence>
<sequence>MYFLIENQPKIGNRYQFKVMEKNDSILISEPFLCKEDCLRAISATRRHGPVVENYSTWDLPGDLRFNLYIKNDSLLKGTQRYKSIEERDLALQQVADHISLAPTRDMAPDLAMAA</sequence>
<dbReference type="EMBL" id="WJXZ01000006">
    <property type="protein sequence ID" value="MRS62098.1"/>
    <property type="molecule type" value="Genomic_DNA"/>
</dbReference>
<reference evidence="1 2" key="1">
    <citation type="journal article" date="2018" name="Antonie Van Leeuwenhoek">
        <title>Larkinella terrae sp. nov., isolated from soil on Jeju Island, South Korea.</title>
        <authorList>
            <person name="Ten L.N."/>
            <person name="Jeon J."/>
            <person name="Park S.J."/>
            <person name="Park S."/>
            <person name="Lee S.Y."/>
            <person name="Kim M.K."/>
            <person name="Jung H.Y."/>
        </authorList>
    </citation>
    <scope>NUCLEOTIDE SEQUENCE [LARGE SCALE GENOMIC DNA]</scope>
    <source>
        <strain evidence="1 2">KCTC 52001</strain>
    </source>
</reference>
<dbReference type="Proteomes" id="UP000441754">
    <property type="component" value="Unassembled WGS sequence"/>
</dbReference>
<accession>A0A7K0EKW4</accession>
<keyword evidence="2" id="KW-1185">Reference proteome</keyword>
<dbReference type="OrthoDB" id="961103at2"/>
<proteinExistence type="predicted"/>
<dbReference type="Gene3D" id="2.30.29.80">
    <property type="match status" value="1"/>
</dbReference>
<gene>
    <name evidence="1" type="ORF">GJJ30_12425</name>
</gene>
<dbReference type="RefSeq" id="WP_154175473.1">
    <property type="nucleotide sequence ID" value="NZ_WJXZ01000006.1"/>
</dbReference>
<evidence type="ECO:0008006" key="3">
    <source>
        <dbReference type="Google" id="ProtNLM"/>
    </source>
</evidence>
<protein>
    <recommendedName>
        <fullName evidence="3">DUF1508 domain-containing protein</fullName>
    </recommendedName>
</protein>
<name>A0A7K0EKW4_9BACT</name>
<comment type="caution">
    <text evidence="1">The sequence shown here is derived from an EMBL/GenBank/DDBJ whole genome shotgun (WGS) entry which is preliminary data.</text>
</comment>